<accession>A0A8J4DTQ7</accession>
<comment type="caution">
    <text evidence="7">The sequence shown here is derived from an EMBL/GenBank/DDBJ whole genome shotgun (WGS) entry which is preliminary data.</text>
</comment>
<dbReference type="NCBIfam" id="TIGR02937">
    <property type="entry name" value="sigma70-ECF"/>
    <property type="match status" value="1"/>
</dbReference>
<proteinExistence type="inferred from homology"/>
<evidence type="ECO:0000313" key="8">
    <source>
        <dbReference type="Proteomes" id="UP000619260"/>
    </source>
</evidence>
<dbReference type="SUPFAM" id="SSF88659">
    <property type="entry name" value="Sigma3 and sigma4 domains of RNA polymerase sigma factors"/>
    <property type="match status" value="1"/>
</dbReference>
<gene>
    <name evidence="7" type="primary">rpoE_17</name>
    <name evidence="7" type="ORF">Val02_53330</name>
</gene>
<reference evidence="7" key="1">
    <citation type="submission" date="2021-01" db="EMBL/GenBank/DDBJ databases">
        <title>Whole genome shotgun sequence of Virgisporangium aliadipatigenens NBRC 105644.</title>
        <authorList>
            <person name="Komaki H."/>
            <person name="Tamura T."/>
        </authorList>
    </citation>
    <scope>NUCLEOTIDE SEQUENCE</scope>
    <source>
        <strain evidence="7">NBRC 105644</strain>
    </source>
</reference>
<evidence type="ECO:0000259" key="5">
    <source>
        <dbReference type="Pfam" id="PF04542"/>
    </source>
</evidence>
<dbReference type="InterPro" id="IPR014284">
    <property type="entry name" value="RNA_pol_sigma-70_dom"/>
</dbReference>
<dbReference type="InterPro" id="IPR013325">
    <property type="entry name" value="RNA_pol_sigma_r2"/>
</dbReference>
<dbReference type="Gene3D" id="1.10.10.10">
    <property type="entry name" value="Winged helix-like DNA-binding domain superfamily/Winged helix DNA-binding domain"/>
    <property type="match status" value="1"/>
</dbReference>
<evidence type="ECO:0000256" key="3">
    <source>
        <dbReference type="ARBA" id="ARBA00023082"/>
    </source>
</evidence>
<organism evidence="7 8">
    <name type="scientific">Virgisporangium aliadipatigenens</name>
    <dbReference type="NCBI Taxonomy" id="741659"/>
    <lineage>
        <taxon>Bacteria</taxon>
        <taxon>Bacillati</taxon>
        <taxon>Actinomycetota</taxon>
        <taxon>Actinomycetes</taxon>
        <taxon>Micromonosporales</taxon>
        <taxon>Micromonosporaceae</taxon>
        <taxon>Virgisporangium</taxon>
    </lineage>
</organism>
<dbReference type="GO" id="GO:0016987">
    <property type="term" value="F:sigma factor activity"/>
    <property type="evidence" value="ECO:0007669"/>
    <property type="project" value="UniProtKB-KW"/>
</dbReference>
<dbReference type="PANTHER" id="PTHR43133:SF25">
    <property type="entry name" value="RNA POLYMERASE SIGMA FACTOR RFAY-RELATED"/>
    <property type="match status" value="1"/>
</dbReference>
<dbReference type="Pfam" id="PF08281">
    <property type="entry name" value="Sigma70_r4_2"/>
    <property type="match status" value="1"/>
</dbReference>
<dbReference type="InterPro" id="IPR039425">
    <property type="entry name" value="RNA_pol_sigma-70-like"/>
</dbReference>
<protein>
    <submittedName>
        <fullName evidence="7">DNA-directed RNA polymerase sigma-70 factor</fullName>
    </submittedName>
</protein>
<dbReference type="Proteomes" id="UP000619260">
    <property type="component" value="Unassembled WGS sequence"/>
</dbReference>
<dbReference type="GO" id="GO:0006352">
    <property type="term" value="P:DNA-templated transcription initiation"/>
    <property type="evidence" value="ECO:0007669"/>
    <property type="project" value="InterPro"/>
</dbReference>
<evidence type="ECO:0000256" key="4">
    <source>
        <dbReference type="ARBA" id="ARBA00023163"/>
    </source>
</evidence>
<dbReference type="AlphaFoldDB" id="A0A8J4DTQ7"/>
<dbReference type="InterPro" id="IPR013324">
    <property type="entry name" value="RNA_pol_sigma_r3/r4-like"/>
</dbReference>
<feature type="domain" description="RNA polymerase sigma-70 region 2" evidence="5">
    <location>
        <begin position="25"/>
        <end position="92"/>
    </location>
</feature>
<dbReference type="InterPro" id="IPR036388">
    <property type="entry name" value="WH-like_DNA-bd_sf"/>
</dbReference>
<sequence>MSPTIEERKRVAAVADGRTARFEALYAATFDRILGYAVRRCDSAEDAADVVAETFAIAWRRIDAVPSGEAARLWLYVVARNVLANHRRGQVRRHTLARAVADQVRGRYAPAADESVEAQAVRTAFDRMSEEDREVLALVAWEGLDAGGVATVLGCSRNAARIRIHRARRRLRHHLAADSPAIPGGAR</sequence>
<keyword evidence="8" id="KW-1185">Reference proteome</keyword>
<dbReference type="GO" id="GO:0000428">
    <property type="term" value="C:DNA-directed RNA polymerase complex"/>
    <property type="evidence" value="ECO:0007669"/>
    <property type="project" value="UniProtKB-KW"/>
</dbReference>
<dbReference type="GO" id="GO:0003677">
    <property type="term" value="F:DNA binding"/>
    <property type="evidence" value="ECO:0007669"/>
    <property type="project" value="InterPro"/>
</dbReference>
<comment type="similarity">
    <text evidence="1">Belongs to the sigma-70 factor family. ECF subfamily.</text>
</comment>
<keyword evidence="2" id="KW-0805">Transcription regulation</keyword>
<evidence type="ECO:0000313" key="7">
    <source>
        <dbReference type="EMBL" id="GIJ48447.1"/>
    </source>
</evidence>
<name>A0A8J4DTQ7_9ACTN</name>
<dbReference type="Gene3D" id="1.10.1740.10">
    <property type="match status" value="1"/>
</dbReference>
<keyword evidence="7" id="KW-0240">DNA-directed RNA polymerase</keyword>
<dbReference type="SUPFAM" id="SSF88946">
    <property type="entry name" value="Sigma2 domain of RNA polymerase sigma factors"/>
    <property type="match status" value="1"/>
</dbReference>
<dbReference type="EMBL" id="BOPF01000020">
    <property type="protein sequence ID" value="GIJ48447.1"/>
    <property type="molecule type" value="Genomic_DNA"/>
</dbReference>
<keyword evidence="4" id="KW-0804">Transcription</keyword>
<feature type="domain" description="RNA polymerase sigma factor 70 region 4 type 2" evidence="6">
    <location>
        <begin position="119"/>
        <end position="171"/>
    </location>
</feature>
<dbReference type="PANTHER" id="PTHR43133">
    <property type="entry name" value="RNA POLYMERASE ECF-TYPE SIGMA FACTO"/>
    <property type="match status" value="1"/>
</dbReference>
<dbReference type="InterPro" id="IPR007627">
    <property type="entry name" value="RNA_pol_sigma70_r2"/>
</dbReference>
<dbReference type="Pfam" id="PF04542">
    <property type="entry name" value="Sigma70_r2"/>
    <property type="match status" value="1"/>
</dbReference>
<keyword evidence="3" id="KW-0731">Sigma factor</keyword>
<evidence type="ECO:0000256" key="1">
    <source>
        <dbReference type="ARBA" id="ARBA00010641"/>
    </source>
</evidence>
<evidence type="ECO:0000256" key="2">
    <source>
        <dbReference type="ARBA" id="ARBA00023015"/>
    </source>
</evidence>
<dbReference type="InterPro" id="IPR013249">
    <property type="entry name" value="RNA_pol_sigma70_r4_t2"/>
</dbReference>
<evidence type="ECO:0000259" key="6">
    <source>
        <dbReference type="Pfam" id="PF08281"/>
    </source>
</evidence>